<proteinExistence type="predicted"/>
<keyword evidence="4" id="KW-1185">Reference proteome</keyword>
<feature type="region of interest" description="Disordered" evidence="2">
    <location>
        <begin position="18"/>
        <end position="69"/>
    </location>
</feature>
<reference evidence="3" key="1">
    <citation type="journal article" date="2020" name="bioRxiv">
        <title>Comparative genomics of Chlamydomonas.</title>
        <authorList>
            <person name="Craig R.J."/>
            <person name="Hasan A.R."/>
            <person name="Ness R.W."/>
            <person name="Keightley P.D."/>
        </authorList>
    </citation>
    <scope>NUCLEOTIDE SEQUENCE</scope>
    <source>
        <strain evidence="3">CCAP 11/173</strain>
    </source>
</reference>
<organism evidence="3 4">
    <name type="scientific">Chlamydomonas schloesseri</name>
    <dbReference type="NCBI Taxonomy" id="2026947"/>
    <lineage>
        <taxon>Eukaryota</taxon>
        <taxon>Viridiplantae</taxon>
        <taxon>Chlorophyta</taxon>
        <taxon>core chlorophytes</taxon>
        <taxon>Chlorophyceae</taxon>
        <taxon>CS clade</taxon>
        <taxon>Chlamydomonadales</taxon>
        <taxon>Chlamydomonadaceae</taxon>
        <taxon>Chlamydomonas</taxon>
    </lineage>
</organism>
<feature type="region of interest" description="Disordered" evidence="2">
    <location>
        <begin position="182"/>
        <end position="227"/>
    </location>
</feature>
<gene>
    <name evidence="3" type="ORF">HYH02_014935</name>
</gene>
<evidence type="ECO:0000313" key="3">
    <source>
        <dbReference type="EMBL" id="KAG2425871.1"/>
    </source>
</evidence>
<dbReference type="OrthoDB" id="539765at2759"/>
<name>A0A835SU31_9CHLO</name>
<dbReference type="EMBL" id="JAEHOD010000112">
    <property type="protein sequence ID" value="KAG2425871.1"/>
    <property type="molecule type" value="Genomic_DNA"/>
</dbReference>
<feature type="region of interest" description="Disordered" evidence="2">
    <location>
        <begin position="266"/>
        <end position="295"/>
    </location>
</feature>
<protein>
    <recommendedName>
        <fullName evidence="5">PRLI-interacting factor A</fullName>
    </recommendedName>
</protein>
<evidence type="ECO:0008006" key="5">
    <source>
        <dbReference type="Google" id="ProtNLM"/>
    </source>
</evidence>
<dbReference type="AlphaFoldDB" id="A0A835SU31"/>
<keyword evidence="1" id="KW-0175">Coiled coil</keyword>
<feature type="compositionally biased region" description="Basic residues" evidence="2">
    <location>
        <begin position="49"/>
        <end position="66"/>
    </location>
</feature>
<accession>A0A835SU31</accession>
<feature type="compositionally biased region" description="Low complexity" evidence="2">
    <location>
        <begin position="282"/>
        <end position="295"/>
    </location>
</feature>
<evidence type="ECO:0000313" key="4">
    <source>
        <dbReference type="Proteomes" id="UP000613740"/>
    </source>
</evidence>
<feature type="coiled-coil region" evidence="1">
    <location>
        <begin position="231"/>
        <end position="258"/>
    </location>
</feature>
<dbReference type="Proteomes" id="UP000613740">
    <property type="component" value="Unassembled WGS sequence"/>
</dbReference>
<evidence type="ECO:0000256" key="1">
    <source>
        <dbReference type="SAM" id="Coils"/>
    </source>
</evidence>
<sequence>MGPPNDYQRQHLPLHLQNGYRGQSGVPLHARQAYGGYPSGSYAPQGRPQHQHQYKTHHQGHKRHRGHDGAPRLQELRQDNAKKARAHYQEIPDTPGVPRSVPRAPNNNDGILLAPGSTQLLPPGSHISEGALHAVTPSAVPGGEAQLWKNSYGNADKEMVQLAAAAGLDFLGSFYGAGDDDDLTGDEFEVGGGSDHDTDAAPAADGAAGGDVPPPTHDEEASYPASARRKLAAASATIAELEEENLTLREKIYLLETQLREAQQAALLQRMPSGHSGDVDSEAAAADDPATSSSS</sequence>
<comment type="caution">
    <text evidence="3">The sequence shown here is derived from an EMBL/GenBank/DDBJ whole genome shotgun (WGS) entry which is preliminary data.</text>
</comment>
<evidence type="ECO:0000256" key="2">
    <source>
        <dbReference type="SAM" id="MobiDB-lite"/>
    </source>
</evidence>